<dbReference type="NCBIfam" id="TIGR01186">
    <property type="entry name" value="proV"/>
    <property type="match status" value="1"/>
</dbReference>
<dbReference type="InterPro" id="IPR003439">
    <property type="entry name" value="ABC_transporter-like_ATP-bd"/>
</dbReference>
<organism evidence="12 13">
    <name type="scientific">Listeria seeligeri</name>
    <dbReference type="NCBI Taxonomy" id="1640"/>
    <lineage>
        <taxon>Bacteria</taxon>
        <taxon>Bacillati</taxon>
        <taxon>Bacillota</taxon>
        <taxon>Bacilli</taxon>
        <taxon>Bacillales</taxon>
        <taxon>Listeriaceae</taxon>
        <taxon>Listeria</taxon>
    </lineage>
</organism>
<dbReference type="EC" id="7.6.2.9" evidence="10"/>
<name>A0A7X1C595_LISSE</name>
<dbReference type="GO" id="GO:0015418">
    <property type="term" value="F:ABC-type quaternary ammonium compound transporting activity"/>
    <property type="evidence" value="ECO:0007669"/>
    <property type="project" value="UniProtKB-EC"/>
</dbReference>
<dbReference type="PANTHER" id="PTHR43117">
    <property type="entry name" value="OSMOPROTECTANT IMPORT ATP-BINDING PROTEIN OSMV"/>
    <property type="match status" value="1"/>
</dbReference>
<dbReference type="FunFam" id="3.40.50.300:FF:000425">
    <property type="entry name" value="Probable ABC transporter, ATP-binding subunit"/>
    <property type="match status" value="1"/>
</dbReference>
<gene>
    <name evidence="12" type="ORF">HB897_01450</name>
</gene>
<evidence type="ECO:0000256" key="4">
    <source>
        <dbReference type="ARBA" id="ARBA00022741"/>
    </source>
</evidence>
<reference evidence="12 13" key="1">
    <citation type="submission" date="2020-03" db="EMBL/GenBank/DDBJ databases">
        <title>Soil Listeria distribution.</title>
        <authorList>
            <person name="Liao J."/>
            <person name="Wiedmann M."/>
        </authorList>
    </citation>
    <scope>NUCLEOTIDE SEQUENCE [LARGE SCALE GENOMIC DNA]</scope>
    <source>
        <strain evidence="12 13">FSL L7-1560</strain>
    </source>
</reference>
<dbReference type="InterPro" id="IPR005892">
    <property type="entry name" value="Gly-betaine_transp_ATP-bd"/>
</dbReference>
<comment type="subcellular location">
    <subcellularLocation>
        <location evidence="10">Cell inner membrane</location>
        <topology evidence="10">Peripheral membrane protein</topology>
    </subcellularLocation>
</comment>
<evidence type="ECO:0000256" key="9">
    <source>
        <dbReference type="ARBA" id="ARBA00063934"/>
    </source>
</evidence>
<dbReference type="AlphaFoldDB" id="A0A7X1C595"/>
<dbReference type="SUPFAM" id="SSF54631">
    <property type="entry name" value="CBS-domain pair"/>
    <property type="match status" value="1"/>
</dbReference>
<keyword evidence="5 10" id="KW-0067">ATP-binding</keyword>
<dbReference type="SMART" id="SM00382">
    <property type="entry name" value="AAA"/>
    <property type="match status" value="1"/>
</dbReference>
<comment type="subunit">
    <text evidence="9">The complex is composed of two ATP-binding proteins (OpuCA), two transmembrane proteins (OpuCB and OpuCD) and a solute-binding protein (OpuCC).</text>
</comment>
<dbReference type="GO" id="GO:0031460">
    <property type="term" value="P:glycine betaine transport"/>
    <property type="evidence" value="ECO:0007669"/>
    <property type="project" value="InterPro"/>
</dbReference>
<dbReference type="GO" id="GO:0005886">
    <property type="term" value="C:plasma membrane"/>
    <property type="evidence" value="ECO:0007669"/>
    <property type="project" value="UniProtKB-SubCell"/>
</dbReference>
<keyword evidence="10" id="KW-1003">Cell membrane</keyword>
<evidence type="ECO:0000256" key="7">
    <source>
        <dbReference type="ARBA" id="ARBA00023122"/>
    </source>
</evidence>
<dbReference type="GO" id="GO:0005524">
    <property type="term" value="F:ATP binding"/>
    <property type="evidence" value="ECO:0007669"/>
    <property type="project" value="UniProtKB-UniRule"/>
</dbReference>
<keyword evidence="3" id="KW-0677">Repeat</keyword>
<dbReference type="PANTHER" id="PTHR43117:SF4">
    <property type="entry name" value="OSMOPROTECTANT IMPORT ATP-BINDING PROTEIN OSMV"/>
    <property type="match status" value="1"/>
</dbReference>
<dbReference type="InterPro" id="IPR017871">
    <property type="entry name" value="ABC_transporter-like_CS"/>
</dbReference>
<dbReference type="Proteomes" id="UP000523362">
    <property type="component" value="Unassembled WGS sequence"/>
</dbReference>
<keyword evidence="10" id="KW-0472">Membrane</keyword>
<evidence type="ECO:0000256" key="3">
    <source>
        <dbReference type="ARBA" id="ARBA00022737"/>
    </source>
</evidence>
<dbReference type="Gene3D" id="3.40.50.300">
    <property type="entry name" value="P-loop containing nucleotide triphosphate hydrolases"/>
    <property type="match status" value="1"/>
</dbReference>
<evidence type="ECO:0000256" key="6">
    <source>
        <dbReference type="ARBA" id="ARBA00023016"/>
    </source>
</evidence>
<comment type="catalytic activity">
    <reaction evidence="8">
        <text>a quaternary ammonium(out) + ATP + H2O = a quaternary ammonium(in) + ADP + phosphate + H(+)</text>
        <dbReference type="Rhea" id="RHEA:11036"/>
        <dbReference type="ChEBI" id="CHEBI:15377"/>
        <dbReference type="ChEBI" id="CHEBI:15378"/>
        <dbReference type="ChEBI" id="CHEBI:30616"/>
        <dbReference type="ChEBI" id="CHEBI:35267"/>
        <dbReference type="ChEBI" id="CHEBI:43474"/>
        <dbReference type="ChEBI" id="CHEBI:456216"/>
        <dbReference type="EC" id="7.6.2.9"/>
    </reaction>
</comment>
<dbReference type="SUPFAM" id="SSF52540">
    <property type="entry name" value="P-loop containing nucleoside triphosphate hydrolases"/>
    <property type="match status" value="1"/>
</dbReference>
<protein>
    <recommendedName>
        <fullName evidence="10">Quaternary amine transport ATP-binding protein</fullName>
        <ecNumber evidence="10">7.6.2.9</ecNumber>
    </recommendedName>
</protein>
<evidence type="ECO:0000259" key="11">
    <source>
        <dbReference type="PROSITE" id="PS50893"/>
    </source>
</evidence>
<sequence length="328" mass="36896">MIRFDNVSKKYNEDKIAVNNVTLDIKDGEFFVFIGPSGCGKTTTLKMINRLIPLTTGTIYINEKRISDYDIHELRWDIGYVLQQIALFPHMTIEENIAIVPELKKWDKDKIHDRITELLDSVGLDPESYRHRKPAELSGGEQQRVGVVRALAADPGIILMDEPFSALDPISRQRLQQDISALQKKIKKTIVFVTHDMQEALALGDRICVMQDGEIVQVATPQEIIKNPENDFVKDFLASGHAFNTPILEGSFTVNDLIDADLFYDYQTSDGSLGISLTDPVENLVRRVAEEQSIPVLDEATGEFVGTITNKHVMQFLARHLESSGELV</sequence>
<evidence type="ECO:0000256" key="5">
    <source>
        <dbReference type="ARBA" id="ARBA00022840"/>
    </source>
</evidence>
<dbReference type="EMBL" id="JAARRG010000001">
    <property type="protein sequence ID" value="MBC1484893.1"/>
    <property type="molecule type" value="Genomic_DNA"/>
</dbReference>
<evidence type="ECO:0000256" key="2">
    <source>
        <dbReference type="ARBA" id="ARBA00022448"/>
    </source>
</evidence>
<keyword evidence="10" id="KW-0997">Cell inner membrane</keyword>
<dbReference type="GO" id="GO:0006865">
    <property type="term" value="P:amino acid transport"/>
    <property type="evidence" value="ECO:0007669"/>
    <property type="project" value="UniProtKB-UniRule"/>
</dbReference>
<evidence type="ECO:0000256" key="1">
    <source>
        <dbReference type="ARBA" id="ARBA00005417"/>
    </source>
</evidence>
<keyword evidence="2 10" id="KW-0813">Transport</keyword>
<keyword evidence="4 10" id="KW-0547">Nucleotide-binding</keyword>
<comment type="caution">
    <text evidence="12">The sequence shown here is derived from an EMBL/GenBank/DDBJ whole genome shotgun (WGS) entry which is preliminary data.</text>
</comment>
<dbReference type="PROSITE" id="PS50893">
    <property type="entry name" value="ABC_TRANSPORTER_2"/>
    <property type="match status" value="1"/>
</dbReference>
<evidence type="ECO:0000313" key="12">
    <source>
        <dbReference type="EMBL" id="MBC1484893.1"/>
    </source>
</evidence>
<dbReference type="InterPro" id="IPR027417">
    <property type="entry name" value="P-loop_NTPase"/>
</dbReference>
<dbReference type="RefSeq" id="WP_185383195.1">
    <property type="nucleotide sequence ID" value="NZ_JAARRG010000001.1"/>
</dbReference>
<dbReference type="Pfam" id="PF00005">
    <property type="entry name" value="ABC_tran"/>
    <property type="match status" value="1"/>
</dbReference>
<feature type="domain" description="ABC transporter" evidence="11">
    <location>
        <begin position="2"/>
        <end position="237"/>
    </location>
</feature>
<evidence type="ECO:0000313" key="13">
    <source>
        <dbReference type="Proteomes" id="UP000523362"/>
    </source>
</evidence>
<comment type="subunit">
    <text evidence="10">The complex is probably composed of two ATP-binding proteins, two transmembrane proteins and a solute-binding protein.</text>
</comment>
<dbReference type="InterPro" id="IPR003593">
    <property type="entry name" value="AAA+_ATPase"/>
</dbReference>
<dbReference type="PROSITE" id="PS00211">
    <property type="entry name" value="ABC_TRANSPORTER_1"/>
    <property type="match status" value="1"/>
</dbReference>
<keyword evidence="6" id="KW-0346">Stress response</keyword>
<evidence type="ECO:0000256" key="8">
    <source>
        <dbReference type="ARBA" id="ARBA00052482"/>
    </source>
</evidence>
<keyword evidence="7" id="KW-0129">CBS domain</keyword>
<dbReference type="InterPro" id="IPR046342">
    <property type="entry name" value="CBS_dom_sf"/>
</dbReference>
<comment type="similarity">
    <text evidence="1 10">Belongs to the ABC transporter superfamily.</text>
</comment>
<accession>A0A7X1C595</accession>
<proteinExistence type="inferred from homology"/>
<dbReference type="GO" id="GO:0016887">
    <property type="term" value="F:ATP hydrolysis activity"/>
    <property type="evidence" value="ECO:0007669"/>
    <property type="project" value="UniProtKB-UniRule"/>
</dbReference>
<evidence type="ECO:0000256" key="10">
    <source>
        <dbReference type="RuleBase" id="RU369116"/>
    </source>
</evidence>